<dbReference type="InterPro" id="IPR036423">
    <property type="entry name" value="SOD-like_Cu/Zn_dom_sf"/>
</dbReference>
<dbReference type="SUPFAM" id="SSF49329">
    <property type="entry name" value="Cu,Zn superoxide dismutase-like"/>
    <property type="match status" value="5"/>
</dbReference>
<gene>
    <name evidence="3" type="ORF">DCHRY22_LOCUS8956</name>
</gene>
<accession>A0A8J2VWI8</accession>
<dbReference type="InterPro" id="IPR053257">
    <property type="entry name" value="Cu-only_SOD"/>
</dbReference>
<reference evidence="3" key="1">
    <citation type="submission" date="2021-09" db="EMBL/GenBank/DDBJ databases">
        <authorList>
            <person name="Martin H S."/>
        </authorList>
    </citation>
    <scope>NUCLEOTIDE SEQUENCE</scope>
</reference>
<evidence type="ECO:0000313" key="3">
    <source>
        <dbReference type="EMBL" id="CAG9569596.1"/>
    </source>
</evidence>
<dbReference type="GO" id="GO:0046872">
    <property type="term" value="F:metal ion binding"/>
    <property type="evidence" value="ECO:0007669"/>
    <property type="project" value="InterPro"/>
</dbReference>
<evidence type="ECO:0000313" key="4">
    <source>
        <dbReference type="Proteomes" id="UP000789524"/>
    </source>
</evidence>
<dbReference type="InterPro" id="IPR001424">
    <property type="entry name" value="SOD_Cu_Zn_dom"/>
</dbReference>
<dbReference type="PANTHER" id="PTHR20910:SF1">
    <property type="entry name" value="SUPEROXIDE DISMUTASE COPPER_ZINC BINDING DOMAIN-CONTAINING PROTEIN"/>
    <property type="match status" value="1"/>
</dbReference>
<dbReference type="AlphaFoldDB" id="A0A8J2VWI8"/>
<evidence type="ECO:0000259" key="2">
    <source>
        <dbReference type="Pfam" id="PF00080"/>
    </source>
</evidence>
<name>A0A8J2VWI8_9NEOP</name>
<dbReference type="OrthoDB" id="159229at2759"/>
<keyword evidence="1" id="KW-0732">Signal</keyword>
<dbReference type="GO" id="GO:0006801">
    <property type="term" value="P:superoxide metabolic process"/>
    <property type="evidence" value="ECO:0007669"/>
    <property type="project" value="InterPro"/>
</dbReference>
<proteinExistence type="predicted"/>
<dbReference type="Pfam" id="PF00080">
    <property type="entry name" value="Sod_Cu"/>
    <property type="match status" value="1"/>
</dbReference>
<dbReference type="PANTHER" id="PTHR20910">
    <property type="entry name" value="AGAP001623-PA"/>
    <property type="match status" value="1"/>
</dbReference>
<feature type="signal peptide" evidence="1">
    <location>
        <begin position="1"/>
        <end position="25"/>
    </location>
</feature>
<dbReference type="Proteomes" id="UP000789524">
    <property type="component" value="Unassembled WGS sequence"/>
</dbReference>
<comment type="caution">
    <text evidence="3">The sequence shown here is derived from an EMBL/GenBank/DDBJ whole genome shotgun (WGS) entry which is preliminary data.</text>
</comment>
<dbReference type="Gene3D" id="2.60.40.200">
    <property type="entry name" value="Superoxide dismutase, copper/zinc binding domain"/>
    <property type="match status" value="5"/>
</dbReference>
<evidence type="ECO:0000256" key="1">
    <source>
        <dbReference type="SAM" id="SignalP"/>
    </source>
</evidence>
<feature type="domain" description="Superoxide dismutase copper/zinc binding" evidence="2">
    <location>
        <begin position="683"/>
        <end position="806"/>
    </location>
</feature>
<feature type="chain" id="PRO_5035222995" evidence="1">
    <location>
        <begin position="26"/>
        <end position="1140"/>
    </location>
</feature>
<keyword evidence="4" id="KW-1185">Reference proteome</keyword>
<protein>
    <submittedName>
        <fullName evidence="3">(African queen) hypothetical protein</fullName>
    </submittedName>
</protein>
<sequence>MSHQISHVPKLLCIVILFIFTDVNALVLRAYISQHGLHGEIEFSHKNESLISIRTNLKTTLQYPDGVWRWAIHEYPVDYTDISNERCSQENLGREVVDLTEELGYLIVPGKDHAEFESKVTLTGPLGLWGKSILLETAEKDRIICASILSTEKLYEKHAFARFSAPIAGTLHFRWLAAREFDETDSYIQADLYHIKTVKENQGYTQHKWKLFVTDIFDSDKGNHEDNCNVLQLVFDPENSGDGMSVGDLDSRLGLIKVATDPNVKNTRTLYRDDVLNVLRNDMEVTRRSLYVVIYDNKHSESFLACAKLRIMPPRSTKALINMDGIRGIVEFSQRSPFDPTWANFQLGASDQDYESNLRFVSSMLQYSIRELPPKLVDASQWTSVCNTTGHLYNPMGLNLNNIPPPGMGTQDQYPVGDLLGKYKDRTEYLNHKYLLPGLANELSGAYWDTWLPLSGKHSVMHRAVVLTRRPPKHEVCGTLLLYEYGTDEQTRMTSARVVFRYPIVGSVLFRQPSERPWEDTTIIIESMVHADGANVNNTFDHRWALHSEPPGKDYYNWTGRCLSAGGLLDPYGVDLDSRHPEYYCRRGLEGLCRLGDLTTRHGTLSVAGKKSSSSSLTRRLFSDPVISLHGRRSVIRRSLVVYDDHGPVARGERMACSIVSGHARRKAVVQDWFGNGNEIRLRGKMEFTQQSEYDVVNVEVTLEELAADAGGYNIHVTPIERDLEFPCERTTIYDTYNPFHVNKSQVPPPTKGTADQYMLGDLGGKYGLLNDLKKYSTYYNETQLSLYGPYSILGRSVALHKKSSDRRWACSSIERGYSPSEARELRAVASFHHPGGFAWGYVRFTQLIHNDGSASDTVIEVNLRHPGVRDRNLTHEHGWEVFVNPVGVDAAVKVTGTRCVAGGYRWNPHFTQLADPLNHDLYSQECGADNPLRCDVGDLTSRLGTISVGGARQVFVDSNLPLSGSVSAVGRSLVVLGPGRSSERFACANIQPDKDIIKYVNVMKPPRFVLGQFLSEVRKVLGAPPWMVSVDSRRTRPLHRGSCLQLLMHFTGPDANRLELDFTRLLASGRLAAPSIFIPGYVNTKRKTTISYKQCGVTDPNETKKSSFFFPSRSSSSWSCRVRIVTVLACIIISMLQLP</sequence>
<organism evidence="3 4">
    <name type="scientific">Danaus chrysippus</name>
    <name type="common">African queen</name>
    <dbReference type="NCBI Taxonomy" id="151541"/>
    <lineage>
        <taxon>Eukaryota</taxon>
        <taxon>Metazoa</taxon>
        <taxon>Ecdysozoa</taxon>
        <taxon>Arthropoda</taxon>
        <taxon>Hexapoda</taxon>
        <taxon>Insecta</taxon>
        <taxon>Pterygota</taxon>
        <taxon>Neoptera</taxon>
        <taxon>Endopterygota</taxon>
        <taxon>Lepidoptera</taxon>
        <taxon>Glossata</taxon>
        <taxon>Ditrysia</taxon>
        <taxon>Papilionoidea</taxon>
        <taxon>Nymphalidae</taxon>
        <taxon>Danainae</taxon>
        <taxon>Danaini</taxon>
        <taxon>Danaina</taxon>
        <taxon>Danaus</taxon>
        <taxon>Anosia</taxon>
    </lineage>
</organism>
<dbReference type="EMBL" id="CAKASE010000063">
    <property type="protein sequence ID" value="CAG9569596.1"/>
    <property type="molecule type" value="Genomic_DNA"/>
</dbReference>